<dbReference type="Pfam" id="PF04082">
    <property type="entry name" value="Fungal_trans"/>
    <property type="match status" value="1"/>
</dbReference>
<keyword evidence="2" id="KW-0479">Metal-binding</keyword>
<gene>
    <name evidence="7" type="ORF">PV07_04625</name>
</gene>
<feature type="domain" description="Xylanolytic transcriptional activator regulatory" evidence="6">
    <location>
        <begin position="105"/>
        <end position="180"/>
    </location>
</feature>
<evidence type="ECO:0000313" key="7">
    <source>
        <dbReference type="EMBL" id="KIW28751.1"/>
    </source>
</evidence>
<dbReference type="PANTHER" id="PTHR47338:SF20">
    <property type="entry name" value="ZN(II)2CYS6 TRANSCRIPTION FACTOR (EUROFUNG)"/>
    <property type="match status" value="1"/>
</dbReference>
<evidence type="ECO:0000259" key="6">
    <source>
        <dbReference type="SMART" id="SM00906"/>
    </source>
</evidence>
<organism evidence="7 8">
    <name type="scientific">Cladophialophora immunda</name>
    <dbReference type="NCBI Taxonomy" id="569365"/>
    <lineage>
        <taxon>Eukaryota</taxon>
        <taxon>Fungi</taxon>
        <taxon>Dikarya</taxon>
        <taxon>Ascomycota</taxon>
        <taxon>Pezizomycotina</taxon>
        <taxon>Eurotiomycetes</taxon>
        <taxon>Chaetothyriomycetidae</taxon>
        <taxon>Chaetothyriales</taxon>
        <taxon>Herpotrichiellaceae</taxon>
        <taxon>Cladophialophora</taxon>
    </lineage>
</organism>
<name>A0A0D1ZL92_9EURO</name>
<evidence type="ECO:0000313" key="8">
    <source>
        <dbReference type="Proteomes" id="UP000054466"/>
    </source>
</evidence>
<dbReference type="AlphaFoldDB" id="A0A0D1ZL92"/>
<dbReference type="SMART" id="SM00906">
    <property type="entry name" value="Fungal_trans"/>
    <property type="match status" value="1"/>
</dbReference>
<evidence type="ECO:0000256" key="1">
    <source>
        <dbReference type="ARBA" id="ARBA00004123"/>
    </source>
</evidence>
<dbReference type="InterPro" id="IPR007219">
    <property type="entry name" value="XnlR_reg_dom"/>
</dbReference>
<keyword evidence="8" id="KW-1185">Reference proteome</keyword>
<keyword evidence="4" id="KW-0804">Transcription</keyword>
<dbReference type="PANTHER" id="PTHR47338">
    <property type="entry name" value="ZN(II)2CYS6 TRANSCRIPTION FACTOR (EUROFUNG)-RELATED"/>
    <property type="match status" value="1"/>
</dbReference>
<dbReference type="CDD" id="cd12148">
    <property type="entry name" value="fungal_TF_MHR"/>
    <property type="match status" value="1"/>
</dbReference>
<dbReference type="GO" id="GO:0005634">
    <property type="term" value="C:nucleus"/>
    <property type="evidence" value="ECO:0007669"/>
    <property type="project" value="UniProtKB-SubCell"/>
</dbReference>
<reference evidence="7 8" key="1">
    <citation type="submission" date="2015-01" db="EMBL/GenBank/DDBJ databases">
        <title>The Genome Sequence of Cladophialophora immunda CBS83496.</title>
        <authorList>
            <consortium name="The Broad Institute Genomics Platform"/>
            <person name="Cuomo C."/>
            <person name="de Hoog S."/>
            <person name="Gorbushina A."/>
            <person name="Stielow B."/>
            <person name="Teixiera M."/>
            <person name="Abouelleil A."/>
            <person name="Chapman S.B."/>
            <person name="Priest M."/>
            <person name="Young S.K."/>
            <person name="Wortman J."/>
            <person name="Nusbaum C."/>
            <person name="Birren B."/>
        </authorList>
    </citation>
    <scope>NUCLEOTIDE SEQUENCE [LARGE SCALE GENOMIC DNA]</scope>
    <source>
        <strain evidence="7 8">CBS 83496</strain>
    </source>
</reference>
<dbReference type="EMBL" id="KN847042">
    <property type="protein sequence ID" value="KIW28751.1"/>
    <property type="molecule type" value="Genomic_DNA"/>
</dbReference>
<dbReference type="GO" id="GO:0008270">
    <property type="term" value="F:zinc ion binding"/>
    <property type="evidence" value="ECO:0007669"/>
    <property type="project" value="InterPro"/>
</dbReference>
<dbReference type="Proteomes" id="UP000054466">
    <property type="component" value="Unassembled WGS sequence"/>
</dbReference>
<sequence length="413" mass="46637">MQAISANFFTGTHQRISALSKIRFYRNFPSLSTLPAADFATLCLSILLVQQLPSGKATQVQSSLYSSVKNFITILEASGEISLDLAHSRVLVAFYEMGHGLHTAAYVSVAATARLARSLGLHRKPWRSLNPESDNLLSEEQKRTWWAISNMDRFINLCSGDALFVTGDSEQSDPLPIEDLLWAEGSDLADLSRSVTTPPTLDTPFNTRVGQMARECQISHLAGRVIRHVFEPISDRDFNMEEGLQLERTLTAYLPLLANEELEIGKYCGAFGVCNSALFILYESMLSRYDGDSSDRNRVLQAIKETSWRALKFAEATHADRFENYPIETQSPYLIYSLYQAAVVQYRLWVQECDPVYQRNLESLKDILNAFTKRWMITYQYLEILDGLDESWPPIALPFQGLFISSGRPRVSS</sequence>
<dbReference type="GO" id="GO:0006351">
    <property type="term" value="P:DNA-templated transcription"/>
    <property type="evidence" value="ECO:0007669"/>
    <property type="project" value="InterPro"/>
</dbReference>
<dbReference type="GO" id="GO:0000981">
    <property type="term" value="F:DNA-binding transcription factor activity, RNA polymerase II-specific"/>
    <property type="evidence" value="ECO:0007669"/>
    <property type="project" value="InterPro"/>
</dbReference>
<accession>A0A0D1ZL92</accession>
<dbReference type="VEuPathDB" id="FungiDB:PV07_04625"/>
<dbReference type="RefSeq" id="XP_016248967.1">
    <property type="nucleotide sequence ID" value="XM_016391448.1"/>
</dbReference>
<evidence type="ECO:0000256" key="2">
    <source>
        <dbReference type="ARBA" id="ARBA00022723"/>
    </source>
</evidence>
<comment type="subcellular location">
    <subcellularLocation>
        <location evidence="1">Nucleus</location>
    </subcellularLocation>
</comment>
<evidence type="ECO:0000256" key="4">
    <source>
        <dbReference type="ARBA" id="ARBA00023163"/>
    </source>
</evidence>
<dbReference type="GeneID" id="27343819"/>
<proteinExistence type="predicted"/>
<dbReference type="STRING" id="569365.A0A0D1ZL92"/>
<dbReference type="OrthoDB" id="4157231at2759"/>
<evidence type="ECO:0000256" key="3">
    <source>
        <dbReference type="ARBA" id="ARBA00023015"/>
    </source>
</evidence>
<dbReference type="GO" id="GO:0003677">
    <property type="term" value="F:DNA binding"/>
    <property type="evidence" value="ECO:0007669"/>
    <property type="project" value="InterPro"/>
</dbReference>
<protein>
    <recommendedName>
        <fullName evidence="6">Xylanolytic transcriptional activator regulatory domain-containing protein</fullName>
    </recommendedName>
</protein>
<dbReference type="InterPro" id="IPR050815">
    <property type="entry name" value="TF_fung"/>
</dbReference>
<keyword evidence="3" id="KW-0805">Transcription regulation</keyword>
<evidence type="ECO:0000256" key="5">
    <source>
        <dbReference type="ARBA" id="ARBA00023242"/>
    </source>
</evidence>
<keyword evidence="5" id="KW-0539">Nucleus</keyword>
<dbReference type="HOGENOM" id="CLU_023880_3_0_1"/>